<dbReference type="GO" id="GO:0016787">
    <property type="term" value="F:hydrolase activity"/>
    <property type="evidence" value="ECO:0007669"/>
    <property type="project" value="UniProtKB-KW"/>
</dbReference>
<accession>A0ABV9MUM2</accession>
<proteinExistence type="predicted"/>
<organism evidence="1 2">
    <name type="scientific">Enterococcus lemanii</name>
    <dbReference type="NCBI Taxonomy" id="1159752"/>
    <lineage>
        <taxon>Bacteria</taxon>
        <taxon>Bacillati</taxon>
        <taxon>Bacillota</taxon>
        <taxon>Bacilli</taxon>
        <taxon>Lactobacillales</taxon>
        <taxon>Enterococcaceae</taxon>
        <taxon>Enterococcus</taxon>
    </lineage>
</organism>
<dbReference type="InterPro" id="IPR000801">
    <property type="entry name" value="Esterase-like"/>
</dbReference>
<dbReference type="InterPro" id="IPR029058">
    <property type="entry name" value="AB_hydrolase_fold"/>
</dbReference>
<reference evidence="2" key="1">
    <citation type="journal article" date="2019" name="Int. J. Syst. Evol. Microbiol.">
        <title>The Global Catalogue of Microorganisms (GCM) 10K type strain sequencing project: providing services to taxonomists for standard genome sequencing and annotation.</title>
        <authorList>
            <consortium name="The Broad Institute Genomics Platform"/>
            <consortium name="The Broad Institute Genome Sequencing Center for Infectious Disease"/>
            <person name="Wu L."/>
            <person name="Ma J."/>
        </authorList>
    </citation>
    <scope>NUCLEOTIDE SEQUENCE [LARGE SCALE GENOMIC DNA]</scope>
    <source>
        <strain evidence="2">CGMCC 1.19032</strain>
    </source>
</reference>
<keyword evidence="1" id="KW-0378">Hydrolase</keyword>
<dbReference type="InterPro" id="IPR050583">
    <property type="entry name" value="Mycobacterial_A85_antigen"/>
</dbReference>
<name>A0ABV9MUM2_9ENTE</name>
<dbReference type="Proteomes" id="UP001595969">
    <property type="component" value="Unassembled WGS sequence"/>
</dbReference>
<sequence>MPSPRRYHGPYLALKTHHLMVPYTQQPRRVRVLLPVNYEENTTKTYPVVYMHDGQNVIHSRESYSGYSWKVIPHLKFNPNLPELIIVAIDNDGENRLDEYTPWPFPHLENIASRHLGGLGKKYGKWVVEEVKPFIDAHYRTKQAADQTFLAGSSLGGLITAYMGAAYPDVFGVLGVFSLASWVQEEAFLHYIQHQKINPTTKVYIQVGTKEGNETDESFMAGNMDQKYIDSSLWYYQTLLKTGAAQEQLWLRILADETHYEKYWADHFGEFLEFGFSQ</sequence>
<dbReference type="PANTHER" id="PTHR48098">
    <property type="entry name" value="ENTEROCHELIN ESTERASE-RELATED"/>
    <property type="match status" value="1"/>
</dbReference>
<keyword evidence="2" id="KW-1185">Reference proteome</keyword>
<dbReference type="Gene3D" id="3.40.50.1820">
    <property type="entry name" value="alpha/beta hydrolase"/>
    <property type="match status" value="1"/>
</dbReference>
<comment type="caution">
    <text evidence="1">The sequence shown here is derived from an EMBL/GenBank/DDBJ whole genome shotgun (WGS) entry which is preliminary data.</text>
</comment>
<dbReference type="Pfam" id="PF00756">
    <property type="entry name" value="Esterase"/>
    <property type="match status" value="1"/>
</dbReference>
<dbReference type="EMBL" id="JBHSGS010000010">
    <property type="protein sequence ID" value="MFC4718490.1"/>
    <property type="molecule type" value="Genomic_DNA"/>
</dbReference>
<evidence type="ECO:0000313" key="2">
    <source>
        <dbReference type="Proteomes" id="UP001595969"/>
    </source>
</evidence>
<protein>
    <submittedName>
        <fullName evidence="1">Alpha/beta hydrolase</fullName>
    </submittedName>
</protein>
<evidence type="ECO:0000313" key="1">
    <source>
        <dbReference type="EMBL" id="MFC4718490.1"/>
    </source>
</evidence>
<gene>
    <name evidence="1" type="ORF">ACFO5I_01845</name>
</gene>
<dbReference type="SUPFAM" id="SSF53474">
    <property type="entry name" value="alpha/beta-Hydrolases"/>
    <property type="match status" value="1"/>
</dbReference>
<dbReference type="RefSeq" id="WP_379962458.1">
    <property type="nucleotide sequence ID" value="NZ_JAFBFD010000018.1"/>
</dbReference>
<dbReference type="PANTHER" id="PTHR48098:SF6">
    <property type="entry name" value="FERRI-BACILLIBACTIN ESTERASE BESA"/>
    <property type="match status" value="1"/>
</dbReference>